<reference evidence="1" key="1">
    <citation type="submission" date="2013-08" db="EMBL/GenBank/DDBJ databases">
        <authorList>
            <person name="Mendez C."/>
            <person name="Richter M."/>
            <person name="Ferrer M."/>
            <person name="Sanchez J."/>
        </authorList>
    </citation>
    <scope>NUCLEOTIDE SEQUENCE</scope>
</reference>
<evidence type="ECO:0008006" key="2">
    <source>
        <dbReference type="Google" id="ProtNLM"/>
    </source>
</evidence>
<gene>
    <name evidence="1" type="ORF">B1B_15709</name>
</gene>
<evidence type="ECO:0000313" key="1">
    <source>
        <dbReference type="EMBL" id="EQD38651.1"/>
    </source>
</evidence>
<sequence length="231" mass="25688">MADRKDEWIKRIVPGRSFMDVGGLWGTTNEKITAALNAGATRATMADIAPLDHALWNDFDRHCASVGINNYAKARLDITAPGPAAATLQHDVIHCSGIIYHLPDPYTILANLRQLTKEQLILTSMVVPECIKNKIGTLNFPADHAAFVPSLTDATRKIVAEHFRAANISVGGITQPMEEPWLWPDGKPNFGPWWWLMSPVFLRGMIKVAGLKVEDECWSWEGLSYSFLLHV</sequence>
<dbReference type="InterPro" id="IPR029063">
    <property type="entry name" value="SAM-dependent_MTases_sf"/>
</dbReference>
<dbReference type="AlphaFoldDB" id="T0YSX1"/>
<proteinExistence type="predicted"/>
<dbReference type="EMBL" id="AUZY01010450">
    <property type="protein sequence ID" value="EQD38651.1"/>
    <property type="molecule type" value="Genomic_DNA"/>
</dbReference>
<dbReference type="SUPFAM" id="SSF53335">
    <property type="entry name" value="S-adenosyl-L-methionine-dependent methyltransferases"/>
    <property type="match status" value="1"/>
</dbReference>
<protein>
    <recommendedName>
        <fullName evidence="2">tRNA (Mo5U34)-methyltransferase</fullName>
    </recommendedName>
</protein>
<name>T0YSX1_9ZZZZ</name>
<comment type="caution">
    <text evidence="1">The sequence shown here is derived from an EMBL/GenBank/DDBJ whole genome shotgun (WGS) entry which is preliminary data.</text>
</comment>
<dbReference type="Gene3D" id="3.40.50.150">
    <property type="entry name" value="Vaccinia Virus protein VP39"/>
    <property type="match status" value="1"/>
</dbReference>
<organism evidence="1">
    <name type="scientific">mine drainage metagenome</name>
    <dbReference type="NCBI Taxonomy" id="410659"/>
    <lineage>
        <taxon>unclassified sequences</taxon>
        <taxon>metagenomes</taxon>
        <taxon>ecological metagenomes</taxon>
    </lineage>
</organism>
<reference evidence="1" key="2">
    <citation type="journal article" date="2014" name="ISME J.">
        <title>Microbial stratification in low pH oxic and suboxic macroscopic growths along an acid mine drainage.</title>
        <authorList>
            <person name="Mendez-Garcia C."/>
            <person name="Mesa V."/>
            <person name="Sprenger R.R."/>
            <person name="Richter M."/>
            <person name="Diez M.S."/>
            <person name="Solano J."/>
            <person name="Bargiela R."/>
            <person name="Golyshina O.V."/>
            <person name="Manteca A."/>
            <person name="Ramos J.L."/>
            <person name="Gallego J.R."/>
            <person name="Llorente I."/>
            <person name="Martins Dos Santos V.A."/>
            <person name="Jensen O.N."/>
            <person name="Pelaez A.I."/>
            <person name="Sanchez J."/>
            <person name="Ferrer M."/>
        </authorList>
    </citation>
    <scope>NUCLEOTIDE SEQUENCE</scope>
</reference>
<accession>T0YSX1</accession>